<feature type="compositionally biased region" description="Acidic residues" evidence="1">
    <location>
        <begin position="99"/>
        <end position="108"/>
    </location>
</feature>
<proteinExistence type="predicted"/>
<evidence type="ECO:0000313" key="3">
    <source>
        <dbReference type="Proteomes" id="UP000075225"/>
    </source>
</evidence>
<sequence>MHFAGVLEAGGGDTPTSADTQGTTAPLTPMQTHGRDEGKKSGWPSGRPASVDEGSQPGPPPTQQPTYLRLAHSGRRLVTGEPQASPSGDEGVAQRSGQEEEEAEEEEIREMLAWLRGMMGEGQGEASASADSQGAAGGFADAQTPSRGEVESVWMSGRLGGVDEGSGSGRPPAHQLPHALSVYSGRDMVGVDDQITSPGDEGVPHLVPEALDDEQLQEMRRWRGTLEKNADMAWSRR</sequence>
<organism evidence="2 3">
    <name type="scientific">Toxoplasma gondii TgCatPRC2</name>
    <dbReference type="NCBI Taxonomy" id="1130821"/>
    <lineage>
        <taxon>Eukaryota</taxon>
        <taxon>Sar</taxon>
        <taxon>Alveolata</taxon>
        <taxon>Apicomplexa</taxon>
        <taxon>Conoidasida</taxon>
        <taxon>Coccidia</taxon>
        <taxon>Eucoccidiorida</taxon>
        <taxon>Eimeriorina</taxon>
        <taxon>Sarcocystidae</taxon>
        <taxon>Toxoplasma</taxon>
    </lineage>
</organism>
<comment type="caution">
    <text evidence="2">The sequence shown here is derived from an EMBL/GenBank/DDBJ whole genome shotgun (WGS) entry which is preliminary data.</text>
</comment>
<name>A0A151H297_TOXGO</name>
<gene>
    <name evidence="2" type="ORF">TGPRC2_358070</name>
</gene>
<feature type="compositionally biased region" description="Low complexity" evidence="1">
    <location>
        <begin position="124"/>
        <end position="143"/>
    </location>
</feature>
<dbReference type="AlphaFoldDB" id="A0A151H297"/>
<feature type="region of interest" description="Disordered" evidence="1">
    <location>
        <begin position="1"/>
        <end position="177"/>
    </location>
</feature>
<dbReference type="Proteomes" id="UP000075225">
    <property type="component" value="Unassembled WGS sequence"/>
</dbReference>
<evidence type="ECO:0000256" key="1">
    <source>
        <dbReference type="SAM" id="MobiDB-lite"/>
    </source>
</evidence>
<accession>A0A151H297</accession>
<dbReference type="VEuPathDB" id="ToxoDB:TGPRC2_358070"/>
<evidence type="ECO:0000313" key="2">
    <source>
        <dbReference type="EMBL" id="KYK63459.1"/>
    </source>
</evidence>
<feature type="compositionally biased region" description="Gly residues" evidence="1">
    <location>
        <begin position="158"/>
        <end position="168"/>
    </location>
</feature>
<feature type="compositionally biased region" description="Polar residues" evidence="1">
    <location>
        <begin position="14"/>
        <end position="31"/>
    </location>
</feature>
<dbReference type="EMBL" id="AHZP02002645">
    <property type="protein sequence ID" value="KYK63459.1"/>
    <property type="molecule type" value="Genomic_DNA"/>
</dbReference>
<reference evidence="3" key="1">
    <citation type="submission" date="2016-03" db="EMBL/GenBank/DDBJ databases">
        <authorList>
            <person name="Sibley D."/>
            <person name="Venepally P."/>
            <person name="Karamycheva S."/>
            <person name="Hadjithomas M."/>
            <person name="Khan A."/>
            <person name="Brunk B."/>
            <person name="Roos D."/>
            <person name="Caler E."/>
            <person name="Lorenzi H."/>
        </authorList>
    </citation>
    <scope>NUCLEOTIDE SEQUENCE [LARGE SCALE GENOMIC DNA]</scope>
    <source>
        <strain evidence="3">TgCatPRC2</strain>
    </source>
</reference>
<protein>
    <submittedName>
        <fullName evidence="2">Uncharacterized protein</fullName>
    </submittedName>
</protein>